<keyword evidence="5" id="KW-0862">Zinc</keyword>
<evidence type="ECO:0000256" key="7">
    <source>
        <dbReference type="ARBA" id="ARBA00037768"/>
    </source>
</evidence>
<dbReference type="AlphaFoldDB" id="A0A2H1EFH2"/>
<dbReference type="InterPro" id="IPR018317">
    <property type="entry name" value="QueC"/>
</dbReference>
<dbReference type="EMBL" id="FRFC01000003">
    <property type="protein sequence ID" value="SHO43376.1"/>
    <property type="molecule type" value="Genomic_DNA"/>
</dbReference>
<evidence type="ECO:0000256" key="1">
    <source>
        <dbReference type="ARBA" id="ARBA00005061"/>
    </source>
</evidence>
<comment type="function">
    <text evidence="7">Catalyzes the ATP-dependent conversion of 7-carboxy-7-deazaguanine (CDG) to 7-cyano-7-deazaguanine (preQ(0)).</text>
</comment>
<dbReference type="RefSeq" id="WP_101009103.1">
    <property type="nucleotide sequence ID" value="NZ_FRFC01000003.1"/>
</dbReference>
<dbReference type="Pfam" id="PF06508">
    <property type="entry name" value="QueC"/>
    <property type="match status" value="1"/>
</dbReference>
<evidence type="ECO:0000256" key="8">
    <source>
        <dbReference type="ARBA" id="ARBA00037993"/>
    </source>
</evidence>
<keyword evidence="2" id="KW-0436">Ligase</keyword>
<evidence type="ECO:0000256" key="2">
    <source>
        <dbReference type="ARBA" id="ARBA00022598"/>
    </source>
</evidence>
<dbReference type="Proteomes" id="UP000232412">
    <property type="component" value="Unassembled WGS sequence"/>
</dbReference>
<keyword evidence="6" id="KW-0067">ATP-binding</keyword>
<proteinExistence type="inferred from homology"/>
<comment type="catalytic activity">
    <reaction evidence="10">
        <text>7-carboxy-7-carbaguanine + NH4(+) + 2 ATP = 7-cyano-7-carbaguanine + 2 AMP + 2 diphosphate + 2 H(+)</text>
        <dbReference type="Rhea" id="RHEA:27982"/>
        <dbReference type="ChEBI" id="CHEBI:15378"/>
        <dbReference type="ChEBI" id="CHEBI:28938"/>
        <dbReference type="ChEBI" id="CHEBI:30616"/>
        <dbReference type="ChEBI" id="CHEBI:33019"/>
        <dbReference type="ChEBI" id="CHEBI:45075"/>
        <dbReference type="ChEBI" id="CHEBI:61036"/>
        <dbReference type="ChEBI" id="CHEBI:456215"/>
        <dbReference type="EC" id="6.3.4.20"/>
    </reaction>
</comment>
<evidence type="ECO:0000256" key="9">
    <source>
        <dbReference type="ARBA" id="ARBA00039149"/>
    </source>
</evidence>
<dbReference type="CDD" id="cd01995">
    <property type="entry name" value="QueC-like"/>
    <property type="match status" value="1"/>
</dbReference>
<evidence type="ECO:0000256" key="5">
    <source>
        <dbReference type="ARBA" id="ARBA00022833"/>
    </source>
</evidence>
<dbReference type="EC" id="6.3.4.20" evidence="9"/>
<organism evidence="11 12">
    <name type="scientific">Nitrosotalea sinensis</name>
    <dbReference type="NCBI Taxonomy" id="1499975"/>
    <lineage>
        <taxon>Archaea</taxon>
        <taxon>Nitrososphaerota</taxon>
        <taxon>Nitrososphaeria</taxon>
        <taxon>Nitrosotaleales</taxon>
        <taxon>Nitrosotaleaceae</taxon>
        <taxon>Nitrosotalea</taxon>
    </lineage>
</organism>
<evidence type="ECO:0000313" key="11">
    <source>
        <dbReference type="EMBL" id="SHO43376.1"/>
    </source>
</evidence>
<protein>
    <recommendedName>
        <fullName evidence="9">7-cyano-7-deazaguanine synthase</fullName>
        <ecNumber evidence="9">6.3.4.20</ecNumber>
    </recommendedName>
</protein>
<evidence type="ECO:0000313" key="12">
    <source>
        <dbReference type="Proteomes" id="UP000232412"/>
    </source>
</evidence>
<dbReference type="PANTHER" id="PTHR42914:SF1">
    <property type="entry name" value="7-CYANO-7-DEAZAGUANINE SYNTHASE"/>
    <property type="match status" value="1"/>
</dbReference>
<comment type="similarity">
    <text evidence="8">Belongs to the QueC family.</text>
</comment>
<dbReference type="GO" id="GO:0016874">
    <property type="term" value="F:ligase activity"/>
    <property type="evidence" value="ECO:0007669"/>
    <property type="project" value="UniProtKB-KW"/>
</dbReference>
<name>A0A2H1EFH2_9ARCH</name>
<dbReference type="InterPro" id="IPR014729">
    <property type="entry name" value="Rossmann-like_a/b/a_fold"/>
</dbReference>
<accession>A0A2H1EFH2</accession>
<keyword evidence="12" id="KW-1185">Reference proteome</keyword>
<evidence type="ECO:0000256" key="10">
    <source>
        <dbReference type="ARBA" id="ARBA00047890"/>
    </source>
</evidence>
<keyword evidence="3" id="KW-0479">Metal-binding</keyword>
<evidence type="ECO:0000256" key="4">
    <source>
        <dbReference type="ARBA" id="ARBA00022741"/>
    </source>
</evidence>
<keyword evidence="4" id="KW-0547">Nucleotide-binding</keyword>
<dbReference type="PANTHER" id="PTHR42914">
    <property type="entry name" value="7-CYANO-7-DEAZAGUANINE SYNTHASE"/>
    <property type="match status" value="1"/>
</dbReference>
<evidence type="ECO:0000256" key="6">
    <source>
        <dbReference type="ARBA" id="ARBA00022840"/>
    </source>
</evidence>
<reference evidence="12" key="1">
    <citation type="submission" date="2016-12" db="EMBL/GenBank/DDBJ databases">
        <authorList>
            <person name="Herbold C."/>
        </authorList>
    </citation>
    <scope>NUCLEOTIDE SEQUENCE [LARGE SCALE GENOMIC DNA]</scope>
</reference>
<comment type="pathway">
    <text evidence="1">Purine metabolism; 7-cyano-7-deazaguanine biosynthesis.</text>
</comment>
<gene>
    <name evidence="11" type="ORF">NSIN_20037</name>
</gene>
<evidence type="ECO:0000256" key="3">
    <source>
        <dbReference type="ARBA" id="ARBA00022723"/>
    </source>
</evidence>
<dbReference type="OrthoDB" id="6532at2157"/>
<dbReference type="GO" id="GO:0046872">
    <property type="term" value="F:metal ion binding"/>
    <property type="evidence" value="ECO:0007669"/>
    <property type="project" value="UniProtKB-KW"/>
</dbReference>
<dbReference type="SUPFAM" id="SSF52402">
    <property type="entry name" value="Adenine nucleotide alpha hydrolases-like"/>
    <property type="match status" value="1"/>
</dbReference>
<sequence length="223" mass="25289">MKAVIVFSGGLDSVCTAAYMKKYELYGITFSYGQKANNEIKIAQKFSKLLEFKEHKVVDISFMKGLYGNTNALTDSKITIPSEFDYSIVAPIRNAIFLSIASAWAFAREAEIVAYGAHTGDMRYPDCRPTFAKLLTKALNQGEIDGINLNLRKRIRIWSPFMDNLSKSDLLRKGYKELGQYIFKSWSCYGGNKIHCGTCESCNNRRLAFYKSKIADKTKYLKI</sequence>
<dbReference type="Gene3D" id="3.40.50.620">
    <property type="entry name" value="HUPs"/>
    <property type="match status" value="1"/>
</dbReference>
<dbReference type="GO" id="GO:0005524">
    <property type="term" value="F:ATP binding"/>
    <property type="evidence" value="ECO:0007669"/>
    <property type="project" value="UniProtKB-KW"/>
</dbReference>
<dbReference type="PIRSF" id="PIRSF006293">
    <property type="entry name" value="ExsB"/>
    <property type="match status" value="1"/>
</dbReference>